<dbReference type="GO" id="GO:0016780">
    <property type="term" value="F:phosphotransferase activity, for other substituted phosphate groups"/>
    <property type="evidence" value="ECO:0007669"/>
    <property type="project" value="TreeGrafter"/>
</dbReference>
<evidence type="ECO:0000256" key="7">
    <source>
        <dbReference type="SAM" id="Phobius"/>
    </source>
</evidence>
<dbReference type="AlphaFoldDB" id="A0A2M6WDG2"/>
<organism evidence="9 10">
    <name type="scientific">Candidatus Komeilibacteria bacterium CG10_big_fil_rev_8_21_14_0_10_41_13</name>
    <dbReference type="NCBI Taxonomy" id="1974476"/>
    <lineage>
        <taxon>Bacteria</taxon>
        <taxon>Candidatus Komeiliibacteriota</taxon>
    </lineage>
</organism>
<keyword evidence="5 7" id="KW-1133">Transmembrane helix</keyword>
<evidence type="ECO:0000256" key="5">
    <source>
        <dbReference type="ARBA" id="ARBA00022989"/>
    </source>
</evidence>
<evidence type="ECO:0000256" key="3">
    <source>
        <dbReference type="ARBA" id="ARBA00022679"/>
    </source>
</evidence>
<evidence type="ECO:0000256" key="1">
    <source>
        <dbReference type="ARBA" id="ARBA00004141"/>
    </source>
</evidence>
<evidence type="ECO:0000313" key="9">
    <source>
        <dbReference type="EMBL" id="PIT90784.1"/>
    </source>
</evidence>
<dbReference type="EMBL" id="PFBO01000010">
    <property type="protein sequence ID" value="PIT90784.1"/>
    <property type="molecule type" value="Genomic_DNA"/>
</dbReference>
<keyword evidence="4 7" id="KW-0812">Transmembrane</keyword>
<gene>
    <name evidence="9" type="ORF">COU22_00290</name>
</gene>
<feature type="transmembrane region" description="Helical" evidence="7">
    <location>
        <begin position="78"/>
        <end position="98"/>
    </location>
</feature>
<reference evidence="10" key="1">
    <citation type="submission" date="2017-09" db="EMBL/GenBank/DDBJ databases">
        <title>Depth-based differentiation of microbial function through sediment-hosted aquifers and enrichment of novel symbionts in the deep terrestrial subsurface.</title>
        <authorList>
            <person name="Probst A.J."/>
            <person name="Ladd B."/>
            <person name="Jarett J.K."/>
            <person name="Geller-Mcgrath D.E."/>
            <person name="Sieber C.M.K."/>
            <person name="Emerson J.B."/>
            <person name="Anantharaman K."/>
            <person name="Thomas B.C."/>
            <person name="Malmstrom R."/>
            <person name="Stieglmeier M."/>
            <person name="Klingl A."/>
            <person name="Woyke T."/>
            <person name="Ryan C.M."/>
            <person name="Banfield J.F."/>
        </authorList>
    </citation>
    <scope>NUCLEOTIDE SEQUENCE [LARGE SCALE GENOMIC DNA]</scope>
</reference>
<comment type="caution">
    <text evidence="9">The sequence shown here is derived from an EMBL/GenBank/DDBJ whole genome shotgun (WGS) entry which is preliminary data.</text>
</comment>
<comment type="subcellular location">
    <subcellularLocation>
        <location evidence="1">Membrane</location>
        <topology evidence="1">Multi-pass membrane protein</topology>
    </subcellularLocation>
</comment>
<evidence type="ECO:0000256" key="4">
    <source>
        <dbReference type="ARBA" id="ARBA00022692"/>
    </source>
</evidence>
<evidence type="ECO:0000259" key="8">
    <source>
        <dbReference type="Pfam" id="PF02397"/>
    </source>
</evidence>
<feature type="transmembrane region" description="Helical" evidence="7">
    <location>
        <begin position="110"/>
        <end position="129"/>
    </location>
</feature>
<dbReference type="GO" id="GO:0016020">
    <property type="term" value="C:membrane"/>
    <property type="evidence" value="ECO:0007669"/>
    <property type="project" value="UniProtKB-SubCell"/>
</dbReference>
<proteinExistence type="inferred from homology"/>
<evidence type="ECO:0000256" key="6">
    <source>
        <dbReference type="ARBA" id="ARBA00023136"/>
    </source>
</evidence>
<dbReference type="InterPro" id="IPR003362">
    <property type="entry name" value="Bact_transf"/>
</dbReference>
<dbReference type="NCBIfam" id="TIGR03025">
    <property type="entry name" value="EPS_sugtrans"/>
    <property type="match status" value="1"/>
</dbReference>
<dbReference type="Pfam" id="PF02397">
    <property type="entry name" value="Bac_transf"/>
    <property type="match status" value="1"/>
</dbReference>
<dbReference type="InterPro" id="IPR017475">
    <property type="entry name" value="EPS_sugar_tfrase"/>
</dbReference>
<keyword evidence="6 7" id="KW-0472">Membrane</keyword>
<name>A0A2M6WDG2_9BACT</name>
<dbReference type="PANTHER" id="PTHR30576:SF0">
    <property type="entry name" value="UNDECAPRENYL-PHOSPHATE N-ACETYLGALACTOSAMINYL 1-PHOSPHATE TRANSFERASE-RELATED"/>
    <property type="match status" value="1"/>
</dbReference>
<feature type="domain" description="Bacterial sugar transferase" evidence="8">
    <location>
        <begin position="267"/>
        <end position="447"/>
    </location>
</feature>
<keyword evidence="3 9" id="KW-0808">Transferase</keyword>
<evidence type="ECO:0000256" key="2">
    <source>
        <dbReference type="ARBA" id="ARBA00006464"/>
    </source>
</evidence>
<feature type="transmembrane region" description="Helical" evidence="7">
    <location>
        <begin position="45"/>
        <end position="66"/>
    </location>
</feature>
<comment type="similarity">
    <text evidence="2">Belongs to the bacterial sugar transferase family.</text>
</comment>
<dbReference type="PANTHER" id="PTHR30576">
    <property type="entry name" value="COLANIC BIOSYNTHESIS UDP-GLUCOSE LIPID CARRIER TRANSFERASE"/>
    <property type="match status" value="1"/>
</dbReference>
<evidence type="ECO:0000313" key="10">
    <source>
        <dbReference type="Proteomes" id="UP000230543"/>
    </source>
</evidence>
<sequence length="452" mass="53001">MNNFRQKVNKLPLLLGDIALLYLSLLLTLAIRYKEGLSLEIWQVHWTIFTGLFFIWLIVFYSFDLYNFKNKPLLIDSLNDYLPAGIINIIIGIVYFYILSPSTNITPKTILLILFAIFSFLFLIFRRFAGKVTSAEKFYPNLLFIGYQPLVKELLPKKGRDNRFYFKYKGIVRLDNNLDPEINLPQYSFDEIEEVIRKKNINLVVINEKNQIITDALFKILPLRVNFISLANFYELVCKKIPLSLINQDWFLDNFSEGDRKSYKAVKRFIDLVIACLMGLVSLIFIPFITLAVKLDSKGKIFFIQKRIGEDGKIFKAYKFRTMYEGNNQTWTVKNDPRITKVGKFLRKTRLDEIPQIINVIKGDMSLVGPRPERPELVMELEKDVPFYRQRLLVKPGLTGWDQISDEYHSPSKEDTLKKLQNDLYYIKNRSIFFDLSIILKTINIIFKLIGR</sequence>
<dbReference type="Proteomes" id="UP000230543">
    <property type="component" value="Unassembled WGS sequence"/>
</dbReference>
<accession>A0A2M6WDG2</accession>
<feature type="transmembrane region" description="Helical" evidence="7">
    <location>
        <begin position="269"/>
        <end position="293"/>
    </location>
</feature>
<feature type="transmembrane region" description="Helical" evidence="7">
    <location>
        <begin position="12"/>
        <end position="33"/>
    </location>
</feature>
<protein>
    <submittedName>
        <fullName evidence="9">Sugar transferase</fullName>
    </submittedName>
</protein>